<name>A0ABQ1ZD30_9BACL</name>
<organism evidence="1 2">
    <name type="scientific">Paenibacillus silvae</name>
    <dbReference type="NCBI Taxonomy" id="1325358"/>
    <lineage>
        <taxon>Bacteria</taxon>
        <taxon>Bacillati</taxon>
        <taxon>Bacillota</taxon>
        <taxon>Bacilli</taxon>
        <taxon>Bacillales</taxon>
        <taxon>Paenibacillaceae</taxon>
        <taxon>Paenibacillus</taxon>
    </lineage>
</organism>
<gene>
    <name evidence="1" type="ORF">GCM10008014_32750</name>
</gene>
<dbReference type="Proteomes" id="UP000652153">
    <property type="component" value="Unassembled WGS sequence"/>
</dbReference>
<reference evidence="2" key="1">
    <citation type="journal article" date="2019" name="Int. J. Syst. Evol. Microbiol.">
        <title>The Global Catalogue of Microorganisms (GCM) 10K type strain sequencing project: providing services to taxonomists for standard genome sequencing and annotation.</title>
        <authorList>
            <consortium name="The Broad Institute Genomics Platform"/>
            <consortium name="The Broad Institute Genome Sequencing Center for Infectious Disease"/>
            <person name="Wu L."/>
            <person name="Ma J."/>
        </authorList>
    </citation>
    <scope>NUCLEOTIDE SEQUENCE [LARGE SCALE GENOMIC DNA]</scope>
    <source>
        <strain evidence="2">CGMCC 1.12770</strain>
    </source>
</reference>
<keyword evidence="2" id="KW-1185">Reference proteome</keyword>
<proteinExistence type="predicted"/>
<dbReference type="EMBL" id="BMFU01000004">
    <property type="protein sequence ID" value="GGH59287.1"/>
    <property type="molecule type" value="Genomic_DNA"/>
</dbReference>
<evidence type="ECO:0000313" key="2">
    <source>
        <dbReference type="Proteomes" id="UP000652153"/>
    </source>
</evidence>
<protein>
    <submittedName>
        <fullName evidence="1">Uncharacterized protein</fullName>
    </submittedName>
</protein>
<sequence>MLESFESNRNPIAACHSMLHEIAEEHFAVEVWILLDQPFFLTQDEIYYSLVPGSKI</sequence>
<accession>A0ABQ1ZD30</accession>
<comment type="caution">
    <text evidence="1">The sequence shown here is derived from an EMBL/GenBank/DDBJ whole genome shotgun (WGS) entry which is preliminary data.</text>
</comment>
<evidence type="ECO:0000313" key="1">
    <source>
        <dbReference type="EMBL" id="GGH59287.1"/>
    </source>
</evidence>